<feature type="domain" description="Excalibur calcium-binding" evidence="2">
    <location>
        <begin position="37"/>
        <end position="73"/>
    </location>
</feature>
<dbReference type="RefSeq" id="WP_004012552.1">
    <property type="nucleotide sequence ID" value="NZ_CAMUNX010000003.1"/>
</dbReference>
<dbReference type="Proteomes" id="UP000575397">
    <property type="component" value="Unassembled WGS sequence"/>
</dbReference>
<dbReference type="Proteomes" id="UP000582487">
    <property type="component" value="Unassembled WGS sequence"/>
</dbReference>
<evidence type="ECO:0000259" key="2">
    <source>
        <dbReference type="SMART" id="SM00894"/>
    </source>
</evidence>
<dbReference type="InterPro" id="IPR008613">
    <property type="entry name" value="Excalibur_Ca-bd_domain"/>
</dbReference>
<evidence type="ECO:0000313" key="6">
    <source>
        <dbReference type="Proteomes" id="UP000575397"/>
    </source>
</evidence>
<proteinExistence type="predicted"/>
<evidence type="ECO:0000313" key="7">
    <source>
        <dbReference type="Proteomes" id="UP000578252"/>
    </source>
</evidence>
<dbReference type="SMART" id="SM00894">
    <property type="entry name" value="Excalibur"/>
    <property type="match status" value="1"/>
</dbReference>
<dbReference type="AlphaFoldDB" id="A0A7Y0TXK2"/>
<dbReference type="EMBL" id="JABCUS010000010">
    <property type="protein sequence ID" value="NMX03422.1"/>
    <property type="molecule type" value="Genomic_DNA"/>
</dbReference>
<dbReference type="GeneID" id="93366546"/>
<feature type="region of interest" description="Disordered" evidence="1">
    <location>
        <begin position="52"/>
        <end position="77"/>
    </location>
</feature>
<evidence type="ECO:0000313" key="3">
    <source>
        <dbReference type="EMBL" id="NMW64316.1"/>
    </source>
</evidence>
<feature type="region of interest" description="Disordered" evidence="1">
    <location>
        <begin position="1"/>
        <end position="31"/>
    </location>
</feature>
<name>A0A7Y0TXK2_9ACTO</name>
<sequence>MNPQPAVDVQNPPNTDPAPAVPANPVEPVVPAGATPDYANCRDVWDALHRPISAGEPGFKSKFDRDGDGVGCESRPR</sequence>
<protein>
    <submittedName>
        <fullName evidence="5">Excalibur calcium-binding domain-containing protein</fullName>
    </submittedName>
</protein>
<reference evidence="6 7" key="1">
    <citation type="submission" date="2020-04" db="EMBL/GenBank/DDBJ databases">
        <title>Antimicrobial susceptibility and clonality of vaginal-derived multi-drug resistant Mobiluncus isolates in China.</title>
        <authorList>
            <person name="Zhang X."/>
        </authorList>
    </citation>
    <scope>NUCLEOTIDE SEQUENCE [LARGE SCALE GENOMIC DNA]</scope>
    <source>
        <strain evidence="5 6">12</strain>
        <strain evidence="3 7">13</strain>
        <strain evidence="4 8">7</strain>
    </source>
</reference>
<gene>
    <name evidence="4" type="ORF">HHJ74_10350</name>
    <name evidence="5" type="ORF">HHJ77_05670</name>
    <name evidence="3" type="ORF">HHJ78_01905</name>
</gene>
<organism evidence="5 6">
    <name type="scientific">Mobiluncus mulieris</name>
    <dbReference type="NCBI Taxonomy" id="2052"/>
    <lineage>
        <taxon>Bacteria</taxon>
        <taxon>Bacillati</taxon>
        <taxon>Actinomycetota</taxon>
        <taxon>Actinomycetes</taxon>
        <taxon>Actinomycetales</taxon>
        <taxon>Actinomycetaceae</taxon>
        <taxon>Mobiluncus</taxon>
    </lineage>
</organism>
<evidence type="ECO:0000313" key="8">
    <source>
        <dbReference type="Proteomes" id="UP000582487"/>
    </source>
</evidence>
<evidence type="ECO:0000313" key="4">
    <source>
        <dbReference type="EMBL" id="NMW94068.1"/>
    </source>
</evidence>
<evidence type="ECO:0000256" key="1">
    <source>
        <dbReference type="SAM" id="MobiDB-lite"/>
    </source>
</evidence>
<dbReference type="EMBL" id="JABCUV010000015">
    <property type="protein sequence ID" value="NMW94068.1"/>
    <property type="molecule type" value="Genomic_DNA"/>
</dbReference>
<accession>A0A7Y0TXK2</accession>
<dbReference type="EMBL" id="JABCUR010000002">
    <property type="protein sequence ID" value="NMW64316.1"/>
    <property type="molecule type" value="Genomic_DNA"/>
</dbReference>
<comment type="caution">
    <text evidence="5">The sequence shown here is derived from an EMBL/GenBank/DDBJ whole genome shotgun (WGS) entry which is preliminary data.</text>
</comment>
<evidence type="ECO:0000313" key="5">
    <source>
        <dbReference type="EMBL" id="NMX03422.1"/>
    </source>
</evidence>
<dbReference type="OrthoDB" id="4337778at2"/>
<dbReference type="Pfam" id="PF05901">
    <property type="entry name" value="Excalibur"/>
    <property type="match status" value="1"/>
</dbReference>
<dbReference type="Proteomes" id="UP000578252">
    <property type="component" value="Unassembled WGS sequence"/>
</dbReference>
<feature type="compositionally biased region" description="Basic and acidic residues" evidence="1">
    <location>
        <begin position="59"/>
        <end position="77"/>
    </location>
</feature>